<organism evidence="7 8">
    <name type="scientific">Crepidotus variabilis</name>
    <dbReference type="NCBI Taxonomy" id="179855"/>
    <lineage>
        <taxon>Eukaryota</taxon>
        <taxon>Fungi</taxon>
        <taxon>Dikarya</taxon>
        <taxon>Basidiomycota</taxon>
        <taxon>Agaricomycotina</taxon>
        <taxon>Agaricomycetes</taxon>
        <taxon>Agaricomycetidae</taxon>
        <taxon>Agaricales</taxon>
        <taxon>Agaricineae</taxon>
        <taxon>Crepidotaceae</taxon>
        <taxon>Crepidotus</taxon>
    </lineage>
</organism>
<dbReference type="InterPro" id="IPR036691">
    <property type="entry name" value="Endo/exonu/phosph_ase_sf"/>
</dbReference>
<dbReference type="GO" id="GO:0004519">
    <property type="term" value="F:endonuclease activity"/>
    <property type="evidence" value="ECO:0007669"/>
    <property type="project" value="UniProtKB-KW"/>
</dbReference>
<dbReference type="Proteomes" id="UP000807306">
    <property type="component" value="Unassembled WGS sequence"/>
</dbReference>
<dbReference type="EMBL" id="MU157836">
    <property type="protein sequence ID" value="KAF9531074.1"/>
    <property type="molecule type" value="Genomic_DNA"/>
</dbReference>
<evidence type="ECO:0000256" key="1">
    <source>
        <dbReference type="ARBA" id="ARBA00004146"/>
    </source>
</evidence>
<evidence type="ECO:0000313" key="8">
    <source>
        <dbReference type="Proteomes" id="UP000807306"/>
    </source>
</evidence>
<dbReference type="InterPro" id="IPR008936">
    <property type="entry name" value="Rho_GTPase_activation_prot"/>
</dbReference>
<dbReference type="InterPro" id="IPR013783">
    <property type="entry name" value="Ig-like_fold"/>
</dbReference>
<comment type="caution">
    <text evidence="7">The sequence shown here is derived from an EMBL/GenBank/DDBJ whole genome shotgun (WGS) entry which is preliminary data.</text>
</comment>
<keyword evidence="3" id="KW-0967">Endosome</keyword>
<evidence type="ECO:0000256" key="4">
    <source>
        <dbReference type="ARBA" id="ARBA00023329"/>
    </source>
</evidence>
<keyword evidence="4" id="KW-0968">Cytoplasmic vesicle</keyword>
<dbReference type="Gene3D" id="3.60.10.10">
    <property type="entry name" value="Endonuclease/exonuclease/phosphatase"/>
    <property type="match status" value="1"/>
</dbReference>
<dbReference type="PANTHER" id="PTHR11200:SF300">
    <property type="entry name" value="TYPE II INOSITOL 1,4,5-TRISPHOSPHATE 5-PHOSPHATASE"/>
    <property type="match status" value="1"/>
</dbReference>
<evidence type="ECO:0000256" key="5">
    <source>
        <dbReference type="SAM" id="MobiDB-lite"/>
    </source>
</evidence>
<dbReference type="Pfam" id="PF22669">
    <property type="entry name" value="Exo_endo_phos2"/>
    <property type="match status" value="1"/>
</dbReference>
<feature type="region of interest" description="Disordered" evidence="5">
    <location>
        <begin position="299"/>
        <end position="318"/>
    </location>
</feature>
<dbReference type="PROSITE" id="PS50238">
    <property type="entry name" value="RHOGAP"/>
    <property type="match status" value="1"/>
</dbReference>
<keyword evidence="8" id="KW-1185">Reference proteome</keyword>
<dbReference type="SMART" id="SM00128">
    <property type="entry name" value="IPPc"/>
    <property type="match status" value="1"/>
</dbReference>
<dbReference type="GO" id="GO:0004439">
    <property type="term" value="F:phosphatidylinositol-4,5-bisphosphate 5-phosphatase activity"/>
    <property type="evidence" value="ECO:0007669"/>
    <property type="project" value="TreeGrafter"/>
</dbReference>
<dbReference type="InterPro" id="IPR000198">
    <property type="entry name" value="RhoGAP_dom"/>
</dbReference>
<proteinExistence type="predicted"/>
<accession>A0A9P6ELF7</accession>
<evidence type="ECO:0000259" key="6">
    <source>
        <dbReference type="PROSITE" id="PS50238"/>
    </source>
</evidence>
<dbReference type="Gene3D" id="1.10.555.10">
    <property type="entry name" value="Rho GTPase activation protein"/>
    <property type="match status" value="1"/>
</dbReference>
<dbReference type="AlphaFoldDB" id="A0A9P6ELF7"/>
<comment type="subcellular location">
    <subcellularLocation>
        <location evidence="2">Cytoplasmic vesicle</location>
        <location evidence="2">Phagosome membrane</location>
    </subcellularLocation>
    <subcellularLocation>
        <location evidence="1">Early endosome membrane</location>
    </subcellularLocation>
</comment>
<dbReference type="InterPro" id="IPR000300">
    <property type="entry name" value="IPPc"/>
</dbReference>
<sequence length="1030" mass="115504">MSSLAIASEFIRSSDELRAVLEVTQIVNKSLDSSPQTSPETRDRCVLLVVSHKDDWDLTEEGCLFVCKHRWMRSTSTGVAGANAHPPRSDELDIQKVLPIYGEFAVAMSQTKREILELRSSIVNSAVTAPKSVLEQPRSVITLNITPAEGLAHDNGTPLTFAAEDVEGLKQLLSECKSLKEASELDGSEVVNLAQSTTHFNWIKPYFSKKTTIAALTSVPQDLRQVNQPLLDRLSPSCAGHMGDDHADVRVMRDDWIRVQAKEASRRGKQSLTIRLGTFNVNGKMPTQDLSSWVQGNVQNKVNDPSAEPKSASTPSLPPLAKVSPLVLTRNPFDWIIRRQSSKTKVHEVPVKEDPLARVDEEHPDDPDMLVFGFQELDLSTEALLYSTSNTREDAWCHAIFASLGEKATNYDKLASKQLVGMLIIVIVKRSLKPCFGDVKTSMTGAGILGVLGNKGGTAIRVSFTPPRPPSTLDWTSSNSVNQPGPTTLTFVNAHLAAFDEMVDKRNSDFHDLSRRLTFENSAYSNSSLKEHSEEKSDVVDHVATQTIGLNPPLNVYEGDAVFWMGDLNYRVDVQDHEMRRTLRNEEWETRDKFDALLCFDQLKKAIHSKKAFFGFQECQISHMPTYRFSPGLMMDKLGYDLKRKPAWTDRILYMHGSGCQITPGSYTGHPQITLSDHRPVSAYCTVQVDLYDLDEHRVNIVKRFNEVSHLDSESDKGGLKIEETLIDFGQIHYGKSVERRLVIRNIGKSPRAFRFVPVQLDSPIHPEWIQIHPMTGILLGEETTEILLQADVNDSNAQHLNSGDKDLDGTLILHTMLGKDHFVSLSAEYQRTCFANKLSWLTRLRGPIRSFKHAADLLPESHSRNAPKEIIRLVNWLMTNNATSEQIFMETGKEDVIDIIRECLDTGDEFPYSPQTSDTQTRLAFASTLLRLLNSLPEAVIPSHLHPRCLEMSNRDEAFEVLDELHPAAVNVWISVTAFLHFVSQSLKEEQVRRIASVLAPILLRDDITSAALPIPPNEKSKFLMYFME</sequence>
<dbReference type="Pfam" id="PF00620">
    <property type="entry name" value="RhoGAP"/>
    <property type="match status" value="1"/>
</dbReference>
<dbReference type="InterPro" id="IPR048869">
    <property type="entry name" value="OCRL-1_2_ASH"/>
</dbReference>
<keyword evidence="7" id="KW-0378">Hydrolase</keyword>
<evidence type="ECO:0000256" key="2">
    <source>
        <dbReference type="ARBA" id="ARBA00004580"/>
    </source>
</evidence>
<dbReference type="SMART" id="SM00324">
    <property type="entry name" value="RhoGAP"/>
    <property type="match status" value="1"/>
</dbReference>
<dbReference type="PANTHER" id="PTHR11200">
    <property type="entry name" value="INOSITOL 5-PHOSPHATASE"/>
    <property type="match status" value="1"/>
</dbReference>
<dbReference type="InterPro" id="IPR046985">
    <property type="entry name" value="IP5"/>
</dbReference>
<dbReference type="OrthoDB" id="7862313at2759"/>
<dbReference type="SUPFAM" id="SSF56219">
    <property type="entry name" value="DNase I-like"/>
    <property type="match status" value="1"/>
</dbReference>
<dbReference type="GO" id="GO:0007165">
    <property type="term" value="P:signal transduction"/>
    <property type="evidence" value="ECO:0007669"/>
    <property type="project" value="InterPro"/>
</dbReference>
<dbReference type="SUPFAM" id="SSF48350">
    <property type="entry name" value="GTPase activation domain, GAP"/>
    <property type="match status" value="1"/>
</dbReference>
<dbReference type="Gene3D" id="2.60.40.10">
    <property type="entry name" value="Immunoglobulins"/>
    <property type="match status" value="1"/>
</dbReference>
<gene>
    <name evidence="7" type="ORF">CPB83DRAFT_787044</name>
</gene>
<dbReference type="GO" id="GO:0031901">
    <property type="term" value="C:early endosome membrane"/>
    <property type="evidence" value="ECO:0007669"/>
    <property type="project" value="UniProtKB-SubCell"/>
</dbReference>
<evidence type="ECO:0000256" key="3">
    <source>
        <dbReference type="ARBA" id="ARBA00022753"/>
    </source>
</evidence>
<keyword evidence="7" id="KW-0255">Endonuclease</keyword>
<evidence type="ECO:0000313" key="7">
    <source>
        <dbReference type="EMBL" id="KAF9531074.1"/>
    </source>
</evidence>
<dbReference type="Pfam" id="PF21310">
    <property type="entry name" value="OCRL-like_ASH"/>
    <property type="match status" value="1"/>
</dbReference>
<keyword evidence="7" id="KW-0540">Nuclease</keyword>
<protein>
    <submittedName>
        <fullName evidence="7">Endonuclease/exonuclease/phosphatase</fullName>
    </submittedName>
</protein>
<feature type="domain" description="Rho-GAP" evidence="6">
    <location>
        <begin position="856"/>
        <end position="1030"/>
    </location>
</feature>
<name>A0A9P6ELF7_9AGAR</name>
<reference evidence="7" key="1">
    <citation type="submission" date="2020-11" db="EMBL/GenBank/DDBJ databases">
        <authorList>
            <consortium name="DOE Joint Genome Institute"/>
            <person name="Ahrendt S."/>
            <person name="Riley R."/>
            <person name="Andreopoulos W."/>
            <person name="Labutti K."/>
            <person name="Pangilinan J."/>
            <person name="Ruiz-Duenas F.J."/>
            <person name="Barrasa J.M."/>
            <person name="Sanchez-Garcia M."/>
            <person name="Camarero S."/>
            <person name="Miyauchi S."/>
            <person name="Serrano A."/>
            <person name="Linde D."/>
            <person name="Babiker R."/>
            <person name="Drula E."/>
            <person name="Ayuso-Fernandez I."/>
            <person name="Pacheco R."/>
            <person name="Padilla G."/>
            <person name="Ferreira P."/>
            <person name="Barriuso J."/>
            <person name="Kellner H."/>
            <person name="Castanera R."/>
            <person name="Alfaro M."/>
            <person name="Ramirez L."/>
            <person name="Pisabarro A.G."/>
            <person name="Kuo A."/>
            <person name="Tritt A."/>
            <person name="Lipzen A."/>
            <person name="He G."/>
            <person name="Yan M."/>
            <person name="Ng V."/>
            <person name="Cullen D."/>
            <person name="Martin F."/>
            <person name="Rosso M.-N."/>
            <person name="Henrissat B."/>
            <person name="Hibbett D."/>
            <person name="Martinez A.T."/>
            <person name="Grigoriev I.V."/>
        </authorList>
    </citation>
    <scope>NUCLEOTIDE SEQUENCE</scope>
    <source>
        <strain evidence="7">CBS 506.95</strain>
    </source>
</reference>
<dbReference type="GO" id="GO:0046856">
    <property type="term" value="P:phosphatidylinositol dephosphorylation"/>
    <property type="evidence" value="ECO:0007669"/>
    <property type="project" value="InterPro"/>
</dbReference>